<dbReference type="Pfam" id="PF02604">
    <property type="entry name" value="PhdYeFM_antitox"/>
    <property type="match status" value="1"/>
</dbReference>
<accession>A0A2N0VJ76</accession>
<dbReference type="InterPro" id="IPR006442">
    <property type="entry name" value="Antitoxin_Phd/YefM"/>
</dbReference>
<dbReference type="AlphaFoldDB" id="A0A2N0VJ76"/>
<dbReference type="SUPFAM" id="SSF143120">
    <property type="entry name" value="YefM-like"/>
    <property type="match status" value="1"/>
</dbReference>
<dbReference type="PANTHER" id="PTHR33713">
    <property type="entry name" value="ANTITOXIN YAFN-RELATED"/>
    <property type="match status" value="1"/>
</dbReference>
<organism evidence="3 4">
    <name type="scientific">Rhodohalobacter barkolensis</name>
    <dbReference type="NCBI Taxonomy" id="2053187"/>
    <lineage>
        <taxon>Bacteria</taxon>
        <taxon>Pseudomonadati</taxon>
        <taxon>Balneolota</taxon>
        <taxon>Balneolia</taxon>
        <taxon>Balneolales</taxon>
        <taxon>Balneolaceae</taxon>
        <taxon>Rhodohalobacter</taxon>
    </lineage>
</organism>
<proteinExistence type="inferred from homology"/>
<dbReference type="PANTHER" id="PTHR33713:SF11">
    <property type="entry name" value="PREVENT-HOST-DEATH FAMILY PROTEIN"/>
    <property type="match status" value="1"/>
</dbReference>
<dbReference type="NCBIfam" id="TIGR01552">
    <property type="entry name" value="phd_fam"/>
    <property type="match status" value="1"/>
</dbReference>
<sequence length="100" mass="11433">MATARIEIDQDIQPLSEFRKHAADFIDRIKKQKRSIVLTQHGKSAAVLVDVSEYQRMVDKIDLMEELIEAERQIARGEVVSHEEAKNRLKKTLTSGDSLD</sequence>
<dbReference type="EMBL" id="PISP01000001">
    <property type="protein sequence ID" value="PKD44251.1"/>
    <property type="molecule type" value="Genomic_DNA"/>
</dbReference>
<dbReference type="Proteomes" id="UP000233398">
    <property type="component" value="Unassembled WGS sequence"/>
</dbReference>
<keyword evidence="4" id="KW-1185">Reference proteome</keyword>
<reference evidence="3 4" key="1">
    <citation type="submission" date="2017-11" db="EMBL/GenBank/DDBJ databases">
        <title>Rhodohalobacter 15182 sp. nov., isolated from a salt lake.</title>
        <authorList>
            <person name="Han S."/>
        </authorList>
    </citation>
    <scope>NUCLEOTIDE SEQUENCE [LARGE SCALE GENOMIC DNA]</scope>
    <source>
        <strain evidence="3 4">15182</strain>
    </source>
</reference>
<gene>
    <name evidence="3" type="ORF">CWD77_01940</name>
</gene>
<evidence type="ECO:0000256" key="2">
    <source>
        <dbReference type="RuleBase" id="RU362080"/>
    </source>
</evidence>
<dbReference type="OrthoDB" id="9809157at2"/>
<dbReference type="RefSeq" id="WP_101071541.1">
    <property type="nucleotide sequence ID" value="NZ_PISP01000001.1"/>
</dbReference>
<comment type="caution">
    <text evidence="3">The sequence shown here is derived from an EMBL/GenBank/DDBJ whole genome shotgun (WGS) entry which is preliminary data.</text>
</comment>
<name>A0A2N0VJ76_9BACT</name>
<dbReference type="InterPro" id="IPR051405">
    <property type="entry name" value="phD/YefM_antitoxin"/>
</dbReference>
<evidence type="ECO:0000256" key="1">
    <source>
        <dbReference type="ARBA" id="ARBA00009981"/>
    </source>
</evidence>
<dbReference type="InterPro" id="IPR036165">
    <property type="entry name" value="YefM-like_sf"/>
</dbReference>
<evidence type="ECO:0000313" key="3">
    <source>
        <dbReference type="EMBL" id="PKD44251.1"/>
    </source>
</evidence>
<evidence type="ECO:0000313" key="4">
    <source>
        <dbReference type="Proteomes" id="UP000233398"/>
    </source>
</evidence>
<dbReference type="Gene3D" id="3.40.1620.10">
    <property type="entry name" value="YefM-like domain"/>
    <property type="match status" value="1"/>
</dbReference>
<protein>
    <recommendedName>
        <fullName evidence="2">Antitoxin</fullName>
    </recommendedName>
</protein>
<comment type="similarity">
    <text evidence="1 2">Belongs to the phD/YefM antitoxin family.</text>
</comment>
<comment type="function">
    <text evidence="2">Antitoxin component of a type II toxin-antitoxin (TA) system.</text>
</comment>